<reference evidence="1" key="1">
    <citation type="submission" date="2022-06" db="EMBL/GenBank/DDBJ databases">
        <title>Phylogenomic reconstructions and comparative analyses of Kickxellomycotina fungi.</title>
        <authorList>
            <person name="Reynolds N.K."/>
            <person name="Stajich J.E."/>
            <person name="Barry K."/>
            <person name="Grigoriev I.V."/>
            <person name="Crous P."/>
            <person name="Smith M.E."/>
        </authorList>
    </citation>
    <scope>NUCLEOTIDE SEQUENCE</scope>
    <source>
        <strain evidence="1">RSA 2271</strain>
    </source>
</reference>
<organism evidence="1 2">
    <name type="scientific">Spiromyces aspiralis</name>
    <dbReference type="NCBI Taxonomy" id="68401"/>
    <lineage>
        <taxon>Eukaryota</taxon>
        <taxon>Fungi</taxon>
        <taxon>Fungi incertae sedis</taxon>
        <taxon>Zoopagomycota</taxon>
        <taxon>Kickxellomycotina</taxon>
        <taxon>Kickxellomycetes</taxon>
        <taxon>Kickxellales</taxon>
        <taxon>Kickxellaceae</taxon>
        <taxon>Spiromyces</taxon>
    </lineage>
</organism>
<dbReference type="Proteomes" id="UP001145114">
    <property type="component" value="Unassembled WGS sequence"/>
</dbReference>
<evidence type="ECO:0000313" key="2">
    <source>
        <dbReference type="Proteomes" id="UP001145114"/>
    </source>
</evidence>
<feature type="non-terminal residue" evidence="1">
    <location>
        <position position="147"/>
    </location>
</feature>
<comment type="caution">
    <text evidence="1">The sequence shown here is derived from an EMBL/GenBank/DDBJ whole genome shotgun (WGS) entry which is preliminary data.</text>
</comment>
<sequence length="147" mass="15737">YAPNAHTWAPSRHIRARSRGHPAPQAHSNDEGEAGLPSAAIDYGYRSMNSGHVDDDELHLVRPGDWARLTTKRSSRLLNPLRNSTSSVYLDGDGSMSKGGSPTSAHPSPSVWLQNGSPNYLHISSSGTLSLNSMPVLGPQLRTSSIA</sequence>
<dbReference type="EMBL" id="JAMZIH010009261">
    <property type="protein sequence ID" value="KAJ1670445.1"/>
    <property type="molecule type" value="Genomic_DNA"/>
</dbReference>
<accession>A0ACC1H8J0</accession>
<protein>
    <submittedName>
        <fullName evidence="1">Uncharacterized protein</fullName>
    </submittedName>
</protein>
<keyword evidence="2" id="KW-1185">Reference proteome</keyword>
<evidence type="ECO:0000313" key="1">
    <source>
        <dbReference type="EMBL" id="KAJ1670445.1"/>
    </source>
</evidence>
<gene>
    <name evidence="1" type="ORF">EV182_008209</name>
</gene>
<feature type="non-terminal residue" evidence="1">
    <location>
        <position position="1"/>
    </location>
</feature>
<name>A0ACC1H8J0_9FUNG</name>
<proteinExistence type="predicted"/>